<gene>
    <name evidence="2" type="ORF">DSM3645_29247</name>
</gene>
<evidence type="ECO:0000256" key="1">
    <source>
        <dbReference type="SAM" id="MobiDB-lite"/>
    </source>
</evidence>
<feature type="compositionally biased region" description="Basic and acidic residues" evidence="1">
    <location>
        <begin position="82"/>
        <end position="98"/>
    </location>
</feature>
<dbReference type="EMBL" id="AANZ01000004">
    <property type="protein sequence ID" value="EAQ81749.1"/>
    <property type="molecule type" value="Genomic_DNA"/>
</dbReference>
<dbReference type="HOGENOM" id="CLU_1657409_0_0_0"/>
<proteinExistence type="predicted"/>
<dbReference type="STRING" id="314230.DSM3645_29247"/>
<dbReference type="Proteomes" id="UP000004358">
    <property type="component" value="Unassembled WGS sequence"/>
</dbReference>
<evidence type="ECO:0000313" key="3">
    <source>
        <dbReference type="Proteomes" id="UP000004358"/>
    </source>
</evidence>
<reference evidence="2 3" key="1">
    <citation type="submission" date="2006-02" db="EMBL/GenBank/DDBJ databases">
        <authorList>
            <person name="Amann R."/>
            <person name="Ferriera S."/>
            <person name="Johnson J."/>
            <person name="Kravitz S."/>
            <person name="Halpern A."/>
            <person name="Remington K."/>
            <person name="Beeson K."/>
            <person name="Tran B."/>
            <person name="Rogers Y.-H."/>
            <person name="Friedman R."/>
            <person name="Venter J.C."/>
        </authorList>
    </citation>
    <scope>NUCLEOTIDE SEQUENCE [LARGE SCALE GENOMIC DNA]</scope>
    <source>
        <strain evidence="2 3">DSM 3645</strain>
    </source>
</reference>
<comment type="caution">
    <text evidence="2">The sequence shown here is derived from an EMBL/GenBank/DDBJ whole genome shotgun (WGS) entry which is preliminary data.</text>
</comment>
<evidence type="ECO:0000313" key="2">
    <source>
        <dbReference type="EMBL" id="EAQ81749.1"/>
    </source>
</evidence>
<accession>A3ZPS1</accession>
<dbReference type="AlphaFoldDB" id="A3ZPS1"/>
<sequence>MTVSVRFLKNHKAMFPRVWELCNTLGYTQAEAAEILTKEGFKTERGGPINQPTVCRCVALIRHQIKAGQFGTHAAAAAMAKQAHENSKRPETPEETSLRLYREEQEQIARQVHAMMQQDMGFLPAPAQPIAPKPVDEGGYLSEDWFAFQAQLEQAEAAS</sequence>
<name>A3ZPS1_9BACT</name>
<organism evidence="2 3">
    <name type="scientific">Blastopirellula marina DSM 3645</name>
    <dbReference type="NCBI Taxonomy" id="314230"/>
    <lineage>
        <taxon>Bacteria</taxon>
        <taxon>Pseudomonadati</taxon>
        <taxon>Planctomycetota</taxon>
        <taxon>Planctomycetia</taxon>
        <taxon>Pirellulales</taxon>
        <taxon>Pirellulaceae</taxon>
        <taxon>Blastopirellula</taxon>
    </lineage>
</organism>
<protein>
    <submittedName>
        <fullName evidence="2">Uncharacterized protein</fullName>
    </submittedName>
</protein>
<feature type="region of interest" description="Disordered" evidence="1">
    <location>
        <begin position="79"/>
        <end position="98"/>
    </location>
</feature>